<comment type="similarity">
    <text evidence="2">Belongs to the Rht family.</text>
</comment>
<feature type="transmembrane region" description="Helical" evidence="7">
    <location>
        <begin position="6"/>
        <end position="28"/>
    </location>
</feature>
<comment type="subcellular location">
    <subcellularLocation>
        <location evidence="1">Cell membrane</location>
        <topology evidence="1">Multi-pass membrane protein</topology>
    </subcellularLocation>
</comment>
<evidence type="ECO:0000256" key="6">
    <source>
        <dbReference type="ARBA" id="ARBA00023136"/>
    </source>
</evidence>
<dbReference type="RefSeq" id="WP_345335939.1">
    <property type="nucleotide sequence ID" value="NZ_BAABJZ010000088.1"/>
</dbReference>
<proteinExistence type="inferred from homology"/>
<dbReference type="InterPro" id="IPR001123">
    <property type="entry name" value="LeuE-type"/>
</dbReference>
<gene>
    <name evidence="8" type="primary">rhtB</name>
    <name evidence="8" type="ORF">GCM10023333_26990</name>
</gene>
<dbReference type="Pfam" id="PF01810">
    <property type="entry name" value="LysE"/>
    <property type="match status" value="1"/>
</dbReference>
<name>A0ABP9F486_9GAMM</name>
<dbReference type="Proteomes" id="UP001499988">
    <property type="component" value="Unassembled WGS sequence"/>
</dbReference>
<dbReference type="PIRSF" id="PIRSF006324">
    <property type="entry name" value="LeuE"/>
    <property type="match status" value="1"/>
</dbReference>
<reference evidence="9" key="1">
    <citation type="journal article" date="2019" name="Int. J. Syst. Evol. Microbiol.">
        <title>The Global Catalogue of Microorganisms (GCM) 10K type strain sequencing project: providing services to taxonomists for standard genome sequencing and annotation.</title>
        <authorList>
            <consortium name="The Broad Institute Genomics Platform"/>
            <consortium name="The Broad Institute Genome Sequencing Center for Infectious Disease"/>
            <person name="Wu L."/>
            <person name="Ma J."/>
        </authorList>
    </citation>
    <scope>NUCLEOTIDE SEQUENCE [LARGE SCALE GENOMIC DNA]</scope>
    <source>
        <strain evidence="9">JCM 18401</strain>
    </source>
</reference>
<evidence type="ECO:0000256" key="1">
    <source>
        <dbReference type="ARBA" id="ARBA00004651"/>
    </source>
</evidence>
<feature type="transmembrane region" description="Helical" evidence="7">
    <location>
        <begin position="187"/>
        <end position="205"/>
    </location>
</feature>
<comment type="caution">
    <text evidence="8">The sequence shown here is derived from an EMBL/GenBank/DDBJ whole genome shotgun (WGS) entry which is preliminary data.</text>
</comment>
<feature type="transmembrane region" description="Helical" evidence="7">
    <location>
        <begin position="118"/>
        <end position="139"/>
    </location>
</feature>
<evidence type="ECO:0000256" key="3">
    <source>
        <dbReference type="ARBA" id="ARBA00022475"/>
    </source>
</evidence>
<feature type="transmembrane region" description="Helical" evidence="7">
    <location>
        <begin position="145"/>
        <end position="167"/>
    </location>
</feature>
<evidence type="ECO:0000313" key="8">
    <source>
        <dbReference type="EMBL" id="GAA4892303.1"/>
    </source>
</evidence>
<dbReference type="PANTHER" id="PTHR30086:SF14">
    <property type="entry name" value="HOMOSERINE_HOMOSERINE LACTONE EFFLUX PROTEIN"/>
    <property type="match status" value="1"/>
</dbReference>
<sequence>MSTELYLVYLATVIVLLAAPGPMTLMTLSTSVRYGHGRALYTILGSNIAGLILMALSATGIGALISGQPIAYEMLRFAGAGYLIWLGIGAWRARAGALSNDGFEQRDSDKRKLFRKTLLVGLANPKGLVFFAALFPQFIRPESDLTTQLLILCATFTLIDFIILNLVAMGGCRLANQLANPSAQTKFNRACAVVFIGLGGSMALAG</sequence>
<accession>A0ABP9F486</accession>
<keyword evidence="3" id="KW-1003">Cell membrane</keyword>
<keyword evidence="6 7" id="KW-0472">Membrane</keyword>
<evidence type="ECO:0000256" key="4">
    <source>
        <dbReference type="ARBA" id="ARBA00022692"/>
    </source>
</evidence>
<organism evidence="8 9">
    <name type="scientific">Ferrimonas pelagia</name>
    <dbReference type="NCBI Taxonomy" id="1177826"/>
    <lineage>
        <taxon>Bacteria</taxon>
        <taxon>Pseudomonadati</taxon>
        <taxon>Pseudomonadota</taxon>
        <taxon>Gammaproteobacteria</taxon>
        <taxon>Alteromonadales</taxon>
        <taxon>Ferrimonadaceae</taxon>
        <taxon>Ferrimonas</taxon>
    </lineage>
</organism>
<dbReference type="PANTHER" id="PTHR30086">
    <property type="entry name" value="ARGININE EXPORTER PROTEIN ARGO"/>
    <property type="match status" value="1"/>
</dbReference>
<dbReference type="EMBL" id="BAABJZ010000088">
    <property type="protein sequence ID" value="GAA4892303.1"/>
    <property type="molecule type" value="Genomic_DNA"/>
</dbReference>
<feature type="transmembrane region" description="Helical" evidence="7">
    <location>
        <begin position="40"/>
        <end position="65"/>
    </location>
</feature>
<keyword evidence="5 7" id="KW-1133">Transmembrane helix</keyword>
<keyword evidence="4 7" id="KW-0812">Transmembrane</keyword>
<evidence type="ECO:0000256" key="5">
    <source>
        <dbReference type="ARBA" id="ARBA00022989"/>
    </source>
</evidence>
<evidence type="ECO:0000256" key="7">
    <source>
        <dbReference type="SAM" id="Phobius"/>
    </source>
</evidence>
<evidence type="ECO:0000313" key="9">
    <source>
        <dbReference type="Proteomes" id="UP001499988"/>
    </source>
</evidence>
<evidence type="ECO:0000256" key="2">
    <source>
        <dbReference type="ARBA" id="ARBA00007928"/>
    </source>
</evidence>
<keyword evidence="9" id="KW-1185">Reference proteome</keyword>
<protein>
    <submittedName>
        <fullName evidence="8">Homoserine/homoserine lactone efflux protein</fullName>
    </submittedName>
</protein>